<accession>A0A0P6XUM1</accession>
<feature type="transmembrane region" description="Helical" evidence="1">
    <location>
        <begin position="117"/>
        <end position="136"/>
    </location>
</feature>
<evidence type="ECO:0000313" key="2">
    <source>
        <dbReference type="EMBL" id="KPL73127.1"/>
    </source>
</evidence>
<evidence type="ECO:0000313" key="3">
    <source>
        <dbReference type="Proteomes" id="UP000050514"/>
    </source>
</evidence>
<dbReference type="AlphaFoldDB" id="A0A0P6XUM1"/>
<keyword evidence="1" id="KW-0472">Membrane</keyword>
<dbReference type="Proteomes" id="UP000050514">
    <property type="component" value="Unassembled WGS sequence"/>
</dbReference>
<keyword evidence="1" id="KW-0812">Transmembrane</keyword>
<gene>
    <name evidence="2" type="ORF">AC812_15180</name>
</gene>
<sequence length="145" mass="16303">MGKIPMATRNRRRLFSSLFIGIVLFWNLQAAFLFIVTPSPYISSFQLEGFSGKVLVQGFGILFLMWNIPYVFAFWNPLQNRLSLIEANLMQLIGLVGETLLQSSLPPGEAILRATAARFILFDGIGLLLLLLALWISRPFKSHSS</sequence>
<keyword evidence="3" id="KW-1185">Reference proteome</keyword>
<feature type="transmembrane region" description="Helical" evidence="1">
    <location>
        <begin position="54"/>
        <end position="75"/>
    </location>
</feature>
<dbReference type="EMBL" id="LGHJ01000021">
    <property type="protein sequence ID" value="KPL73127.1"/>
    <property type="molecule type" value="Genomic_DNA"/>
</dbReference>
<reference evidence="2 3" key="1">
    <citation type="submission" date="2015-07" db="EMBL/GenBank/DDBJ databases">
        <title>Draft genome of Bellilinea caldifistulae DSM 17877.</title>
        <authorList>
            <person name="Hemp J."/>
            <person name="Ward L.M."/>
            <person name="Pace L.A."/>
            <person name="Fischer W.W."/>
        </authorList>
    </citation>
    <scope>NUCLEOTIDE SEQUENCE [LARGE SCALE GENOMIC DNA]</scope>
    <source>
        <strain evidence="2 3">GOMI-1</strain>
    </source>
</reference>
<keyword evidence="1" id="KW-1133">Transmembrane helix</keyword>
<comment type="caution">
    <text evidence="2">The sequence shown here is derived from an EMBL/GenBank/DDBJ whole genome shotgun (WGS) entry which is preliminary data.</text>
</comment>
<organism evidence="2 3">
    <name type="scientific">Bellilinea caldifistulae</name>
    <dbReference type="NCBI Taxonomy" id="360411"/>
    <lineage>
        <taxon>Bacteria</taxon>
        <taxon>Bacillati</taxon>
        <taxon>Chloroflexota</taxon>
        <taxon>Anaerolineae</taxon>
        <taxon>Anaerolineales</taxon>
        <taxon>Anaerolineaceae</taxon>
        <taxon>Bellilinea</taxon>
    </lineage>
</organism>
<evidence type="ECO:0000256" key="1">
    <source>
        <dbReference type="SAM" id="Phobius"/>
    </source>
</evidence>
<proteinExistence type="predicted"/>
<name>A0A0P6XUM1_9CHLR</name>
<protein>
    <submittedName>
        <fullName evidence="2">Uncharacterized protein</fullName>
    </submittedName>
</protein>